<dbReference type="OrthoDB" id="20105at2759"/>
<dbReference type="PANTHER" id="PTHR10920:SF18">
    <property type="entry name" value="RRNA METHYLTRANSFERASE 2, MITOCHONDRIAL"/>
    <property type="match status" value="1"/>
</dbReference>
<dbReference type="SUPFAM" id="SSF53335">
    <property type="entry name" value="S-adenosyl-L-methionine-dependent methyltransferases"/>
    <property type="match status" value="1"/>
</dbReference>
<name>A0A812TUR2_9DINO</name>
<dbReference type="Proteomes" id="UP000604046">
    <property type="component" value="Unassembled WGS sequence"/>
</dbReference>
<keyword evidence="9" id="KW-1185">Reference proteome</keyword>
<gene>
    <name evidence="8" type="primary">rlmE</name>
    <name evidence="8" type="ORF">SNAT2548_LOCUS30211</name>
</gene>
<comment type="similarity">
    <text evidence="1">Belongs to the class I-like SAM-binding methyltransferase superfamily. RNA methyltransferase RlmE family.</text>
</comment>
<dbReference type="InterPro" id="IPR036691">
    <property type="entry name" value="Endo/exonu/phosph_ase_sf"/>
</dbReference>
<evidence type="ECO:0000256" key="4">
    <source>
        <dbReference type="ARBA" id="ARBA00022679"/>
    </source>
</evidence>
<dbReference type="Pfam" id="PF01728">
    <property type="entry name" value="FtsJ"/>
    <property type="match status" value="1"/>
</dbReference>
<evidence type="ECO:0000259" key="7">
    <source>
        <dbReference type="PROSITE" id="PS50222"/>
    </source>
</evidence>
<dbReference type="PANTHER" id="PTHR10920">
    <property type="entry name" value="RIBOSOMAL RNA METHYLTRANSFERASE"/>
    <property type="match status" value="1"/>
</dbReference>
<dbReference type="Pfam" id="PF03372">
    <property type="entry name" value="Exo_endo_phos"/>
    <property type="match status" value="1"/>
</dbReference>
<evidence type="ECO:0000256" key="6">
    <source>
        <dbReference type="ARBA" id="ARBA00041184"/>
    </source>
</evidence>
<evidence type="ECO:0000313" key="9">
    <source>
        <dbReference type="Proteomes" id="UP000604046"/>
    </source>
</evidence>
<evidence type="ECO:0000256" key="3">
    <source>
        <dbReference type="ARBA" id="ARBA00022603"/>
    </source>
</evidence>
<evidence type="ECO:0000256" key="1">
    <source>
        <dbReference type="ARBA" id="ARBA00009258"/>
    </source>
</evidence>
<dbReference type="EMBL" id="CAJNDS010002595">
    <property type="protein sequence ID" value="CAE7538806.1"/>
    <property type="molecule type" value="Genomic_DNA"/>
</dbReference>
<comment type="caution">
    <text evidence="8">The sequence shown here is derived from an EMBL/GenBank/DDBJ whole genome shotgun (WGS) entry which is preliminary data.</text>
</comment>
<dbReference type="PROSITE" id="PS50222">
    <property type="entry name" value="EF_HAND_2"/>
    <property type="match status" value="1"/>
</dbReference>
<dbReference type="InterPro" id="IPR029063">
    <property type="entry name" value="SAM-dependent_MTases_sf"/>
</dbReference>
<keyword evidence="2" id="KW-0698">rRNA processing</keyword>
<dbReference type="InterPro" id="IPR002877">
    <property type="entry name" value="RNA_MeTrfase_FtsJ_dom"/>
</dbReference>
<dbReference type="SUPFAM" id="SSF56219">
    <property type="entry name" value="DNase I-like"/>
    <property type="match status" value="1"/>
</dbReference>
<dbReference type="AlphaFoldDB" id="A0A812TUR2"/>
<dbReference type="InterPro" id="IPR050082">
    <property type="entry name" value="RNA_methyltr_RlmE"/>
</dbReference>
<dbReference type="Gene3D" id="1.10.238.10">
    <property type="entry name" value="EF-hand"/>
    <property type="match status" value="1"/>
</dbReference>
<reference evidence="8" key="1">
    <citation type="submission" date="2021-02" db="EMBL/GenBank/DDBJ databases">
        <authorList>
            <person name="Dougan E. K."/>
            <person name="Rhodes N."/>
            <person name="Thang M."/>
            <person name="Chan C."/>
        </authorList>
    </citation>
    <scope>NUCLEOTIDE SEQUENCE</scope>
</reference>
<protein>
    <recommendedName>
        <fullName evidence="6">rRNA methyltransferase 2, mitochondrial</fullName>
    </recommendedName>
</protein>
<feature type="domain" description="EF-hand" evidence="7">
    <location>
        <begin position="748"/>
        <end position="783"/>
    </location>
</feature>
<organism evidence="8 9">
    <name type="scientific">Symbiodinium natans</name>
    <dbReference type="NCBI Taxonomy" id="878477"/>
    <lineage>
        <taxon>Eukaryota</taxon>
        <taxon>Sar</taxon>
        <taxon>Alveolata</taxon>
        <taxon>Dinophyceae</taxon>
        <taxon>Suessiales</taxon>
        <taxon>Symbiodiniaceae</taxon>
        <taxon>Symbiodinium</taxon>
    </lineage>
</organism>
<dbReference type="SUPFAM" id="SSF47473">
    <property type="entry name" value="EF-hand"/>
    <property type="match status" value="1"/>
</dbReference>
<proteinExistence type="inferred from homology"/>
<accession>A0A812TUR2</accession>
<dbReference type="InterPro" id="IPR002048">
    <property type="entry name" value="EF_hand_dom"/>
</dbReference>
<keyword evidence="3" id="KW-0489">Methyltransferase</keyword>
<keyword evidence="5" id="KW-0949">S-adenosyl-L-methionine</keyword>
<dbReference type="CDD" id="cd02440">
    <property type="entry name" value="AdoMet_MTases"/>
    <property type="match status" value="1"/>
</dbReference>
<dbReference type="GO" id="GO:0005509">
    <property type="term" value="F:calcium ion binding"/>
    <property type="evidence" value="ECO:0007669"/>
    <property type="project" value="InterPro"/>
</dbReference>
<dbReference type="GO" id="GO:0008650">
    <property type="term" value="F:rRNA (uridine-2'-O-)-methyltransferase activity"/>
    <property type="evidence" value="ECO:0007669"/>
    <property type="project" value="TreeGrafter"/>
</dbReference>
<evidence type="ECO:0000256" key="2">
    <source>
        <dbReference type="ARBA" id="ARBA00022552"/>
    </source>
</evidence>
<dbReference type="InterPro" id="IPR011992">
    <property type="entry name" value="EF-hand-dom_pair"/>
</dbReference>
<dbReference type="InterPro" id="IPR005135">
    <property type="entry name" value="Endo/exonuclease/phosphatase"/>
</dbReference>
<dbReference type="Gene3D" id="3.60.10.10">
    <property type="entry name" value="Endonuclease/exonuclease/phosphatase"/>
    <property type="match status" value="1"/>
</dbReference>
<dbReference type="Gene3D" id="3.40.50.150">
    <property type="entry name" value="Vaccinia Virus protein VP39"/>
    <property type="match status" value="1"/>
</dbReference>
<evidence type="ECO:0000256" key="5">
    <source>
        <dbReference type="ARBA" id="ARBA00022691"/>
    </source>
</evidence>
<evidence type="ECO:0000313" key="8">
    <source>
        <dbReference type="EMBL" id="CAE7538806.1"/>
    </source>
</evidence>
<keyword evidence="4" id="KW-0808">Transferase</keyword>
<sequence length="965" mass="109096">MVQQQAQQLQQMTKVLEGVQKDVRRTVSVMQYNILASYLGKNTQPWFLYGADIDAEERAKIFACFNERRPDGTPKHAWPDYVTGILSAEEIAEVERYDAFFRWDFRRQKLLEQIGIMDPDVLSLVELDDHEFFADCLSDEWDSVFRKRPRASSADGCGIFWRKSKFEKLASEGFDMVDGNDDKGREKRDRSCVMVLLKWRVANQHILPLVVVSTHLAKDPYNKAQTAIRVRQVTQIMASLTEFTAKHQARHCPVVLLGDLNARHFGEIRGIARTVWQIKGEPVHKFLWGATDVNTGPTSVTKARHCRIDVVQYLSSHMEAASAQTTSHGITQKRSASGQVLDVLPVPKLDPGEAALTARHWHLTDTCCHCNVTTITTLPGRGTRSAAHRAAQSFPLPEYADWYLRLARAKVAKQFHTVIFVWHLRATYAHLLSHTIRVRCYHVSASAMASHTLQWIQRHAKDRWVQRAHEQMYRSRAAFKLKQLDAQFKFLNRSSVVLDLGCYAGGWSQVALQRTAGHRGGALVIGVDKVMMEPLEGQQFVQGDIDHAATMRQVESLLCGRQATVVLSDLAPKMIGNSIDDHLASVELSKGALRWALKFLRAEGWFVAKVFAGGALDGFKAQLAEHFAKAACCEHLTCPNSQAEGLEERERGGLPRLLGLSWPALRQNPLSKKAAAAGSQLKVMLDLEEASLPRWAFGRFRVIPNAEHPSDHFPVFVTFILKDGYEKHRDCARAWLECVAGREKVHPLTDEELRDAFEFFDRDRQECIHRRDLEEACLDLRCNFHVDVPKLLVDCFPNKQISFQNFLRAYEASLRSDRLRAVGDLECAFRYFAGEKESIEVDTLEAAFREITPISFSDEEVKDMIGRVSQDGSPCGKASVHLKDFCEVVCRATFPNREVVVSTGTESRTFSQRSPTKEISTRLKILHKTVSGQGFQDLDRSNSKGSVISEMPLRIDKHLAPPVMH</sequence>